<dbReference type="GO" id="GO:0004553">
    <property type="term" value="F:hydrolase activity, hydrolyzing O-glycosyl compounds"/>
    <property type="evidence" value="ECO:0007669"/>
    <property type="project" value="InterPro"/>
</dbReference>
<dbReference type="GO" id="GO:0005975">
    <property type="term" value="P:carbohydrate metabolic process"/>
    <property type="evidence" value="ECO:0007669"/>
    <property type="project" value="InterPro"/>
</dbReference>
<protein>
    <recommendedName>
        <fullName evidence="7">Glicosidase</fullName>
    </recommendedName>
</protein>
<feature type="domain" description="Glycoside hydrolase family 31 N-terminal" evidence="4">
    <location>
        <begin position="159"/>
        <end position="208"/>
    </location>
</feature>
<dbReference type="Pfam" id="PF01055">
    <property type="entry name" value="Glyco_hydro_31_2nd"/>
    <property type="match status" value="1"/>
</dbReference>
<reference evidence="5" key="1">
    <citation type="submission" date="2013-07" db="EMBL/GenBank/DDBJ databases">
        <authorList>
            <consortium name="The Broad Institute Genome Sequencing Platform"/>
            <person name="Cuomo C."/>
            <person name="Litvintseva A."/>
            <person name="Chen Y."/>
            <person name="Heitman J."/>
            <person name="Sun S."/>
            <person name="Springer D."/>
            <person name="Dromer F."/>
            <person name="Young S.K."/>
            <person name="Zeng Q."/>
            <person name="Gargeya S."/>
            <person name="Fitzgerald M."/>
            <person name="Abouelleil A."/>
            <person name="Alvarado L."/>
            <person name="Berlin A.M."/>
            <person name="Chapman S.B."/>
            <person name="Dewar J."/>
            <person name="Goldberg J."/>
            <person name="Griggs A."/>
            <person name="Gujja S."/>
            <person name="Hansen M."/>
            <person name="Howarth C."/>
            <person name="Imamovic A."/>
            <person name="Larimer J."/>
            <person name="McCowan C."/>
            <person name="Murphy C."/>
            <person name="Pearson M."/>
            <person name="Priest M."/>
            <person name="Roberts A."/>
            <person name="Saif S."/>
            <person name="Shea T."/>
            <person name="Sykes S."/>
            <person name="Wortman J."/>
            <person name="Nusbaum C."/>
            <person name="Birren B."/>
        </authorList>
    </citation>
    <scope>NUCLEOTIDE SEQUENCE</scope>
    <source>
        <strain evidence="5">CBS 10118</strain>
    </source>
</reference>
<dbReference type="RefSeq" id="XP_065725486.1">
    <property type="nucleotide sequence ID" value="XM_065869414.1"/>
</dbReference>
<dbReference type="Gene3D" id="2.60.40.4040">
    <property type="match status" value="1"/>
</dbReference>
<dbReference type="AlphaFoldDB" id="A0AAJ8M601"/>
<dbReference type="Pfam" id="PF13802">
    <property type="entry name" value="Gal_mutarotas_2"/>
    <property type="match status" value="1"/>
</dbReference>
<evidence type="ECO:0000259" key="3">
    <source>
        <dbReference type="Pfam" id="PF01055"/>
    </source>
</evidence>
<evidence type="ECO:0000313" key="6">
    <source>
        <dbReference type="Proteomes" id="UP000092730"/>
    </source>
</evidence>
<dbReference type="SUPFAM" id="SSF74650">
    <property type="entry name" value="Galactose mutarotase-like"/>
    <property type="match status" value="1"/>
</dbReference>
<dbReference type="GeneID" id="30205173"/>
<dbReference type="PANTHER" id="PTHR22762:SF165">
    <property type="entry name" value="PUTATIVE (AFU_ORTHOLOGUE AFUA_1G06560)-RELATED"/>
    <property type="match status" value="1"/>
</dbReference>
<organism evidence="5 6">
    <name type="scientific">Kwoniella bestiolae CBS 10118</name>
    <dbReference type="NCBI Taxonomy" id="1296100"/>
    <lineage>
        <taxon>Eukaryota</taxon>
        <taxon>Fungi</taxon>
        <taxon>Dikarya</taxon>
        <taxon>Basidiomycota</taxon>
        <taxon>Agaricomycotina</taxon>
        <taxon>Tremellomycetes</taxon>
        <taxon>Tremellales</taxon>
        <taxon>Cryptococcaceae</taxon>
        <taxon>Kwoniella</taxon>
    </lineage>
</organism>
<dbReference type="Proteomes" id="UP000092730">
    <property type="component" value="Chromosome 1"/>
</dbReference>
<evidence type="ECO:0000256" key="1">
    <source>
        <dbReference type="ARBA" id="ARBA00007806"/>
    </source>
</evidence>
<dbReference type="Gene3D" id="2.60.40.1760">
    <property type="entry name" value="glycosyl hydrolase (family 31)"/>
    <property type="match status" value="1"/>
</dbReference>
<dbReference type="InterPro" id="IPR025887">
    <property type="entry name" value="Glyco_hydro_31_N_dom"/>
</dbReference>
<dbReference type="PANTHER" id="PTHR22762">
    <property type="entry name" value="ALPHA-GLUCOSIDASE"/>
    <property type="match status" value="1"/>
</dbReference>
<dbReference type="SUPFAM" id="SSF51445">
    <property type="entry name" value="(Trans)glycosidases"/>
    <property type="match status" value="1"/>
</dbReference>
<name>A0AAJ8M601_9TREE</name>
<evidence type="ECO:0000256" key="2">
    <source>
        <dbReference type="RuleBase" id="RU361185"/>
    </source>
</evidence>
<keyword evidence="2" id="KW-0326">Glycosidase</keyword>
<evidence type="ECO:0000313" key="5">
    <source>
        <dbReference type="EMBL" id="WVW80113.1"/>
    </source>
</evidence>
<keyword evidence="6" id="KW-1185">Reference proteome</keyword>
<gene>
    <name evidence="5" type="ORF">I302_102088</name>
</gene>
<dbReference type="InterPro" id="IPR000322">
    <property type="entry name" value="Glyco_hydro_31_TIM"/>
</dbReference>
<dbReference type="GO" id="GO:0030246">
    <property type="term" value="F:carbohydrate binding"/>
    <property type="evidence" value="ECO:0007669"/>
    <property type="project" value="InterPro"/>
</dbReference>
<dbReference type="EMBL" id="CP144541">
    <property type="protein sequence ID" value="WVW80113.1"/>
    <property type="molecule type" value="Genomic_DNA"/>
</dbReference>
<comment type="similarity">
    <text evidence="1 2">Belongs to the glycosyl hydrolase 31 family.</text>
</comment>
<reference evidence="5" key="2">
    <citation type="submission" date="2024-02" db="EMBL/GenBank/DDBJ databases">
        <title>Comparative genomics of Cryptococcus and Kwoniella reveals pathogenesis evolution and contrasting modes of karyotype evolution via chromosome fusion or intercentromeric recombination.</title>
        <authorList>
            <person name="Coelho M.A."/>
            <person name="David-Palma M."/>
            <person name="Shea T."/>
            <person name="Bowers K."/>
            <person name="McGinley-Smith S."/>
            <person name="Mohammad A.W."/>
            <person name="Gnirke A."/>
            <person name="Yurkov A.M."/>
            <person name="Nowrousian M."/>
            <person name="Sun S."/>
            <person name="Cuomo C.A."/>
            <person name="Heitman J."/>
        </authorList>
    </citation>
    <scope>NUCLEOTIDE SEQUENCE</scope>
    <source>
        <strain evidence="5">CBS 10118</strain>
    </source>
</reference>
<sequence length="886" mass="99670">MPIVERELYGFTLPSPPKAGSSLTSFELRTNDKGRYKNYVYTLSFPLPNVYRVLLTGPDRPRPPHDNIVLPDKPLEFKLTSLDDDKCTATFDFPSTPGAAELDGSDRKRVLEISWREHINLASYEYISKEKQRVLGDLPNRSYALTEKGVMRHWWIEADNLHLGLGEKAAPIDLSGRSFTMHGSDSANYDAYNTDPLYKHTPYLISTPKAREGKEVQSTYAIYHPTNSGGLWDIQSLHDDPWGQFKTYTQDYGGLEEYVLVGKGVQQVVRTFAELVGKPRLVGRDWLGYLASGMGLGESDHPIAQELLSTWPDLCKKHDIPCSAMHLSSGYTADEKTGNRYVFTMNKKRYPDFKAMVAHFHKNGIKVVPNIKPYALQTHPHYKRLHSGDALFRDPAIDEPVVTRIWSAGVGDNEKGSWVDMTSEEGRKWWAEGVRSLIEAGCDGMWDDNNEFYLHDDDFISASSFPHDISSPIEGKGSVGLLGRMINTELMNYVSHTELEKANPERRTYVLTRSGNVGTFKYANSTWSGDNLTSWHCLRGSQAIQINAGMSLMQSYGSDIGGFAGPLPTPEMFVRWVQLGVTHSRFCIHSFKPNKNDPSGAAATNTPWMYPEMLPIIRNAIKWRYEHIPFLKRSNNLMWLSHEEALPATAWLGYGPFASDPNLYTQEILEGFDAWLGIGNILVCPALFEGQLTREVYFPKSSPEDNSVYFDLHAPFRQYLAGTKAIIATPLEHFGLFAREGSVIPVGKEYATVTELKGPGRTTIDGVDTLLESEGGVVGLDDWRGIKIFPSTNSKREYEGKWTEDDGISAKPKKTVVKVTYRGDKESVDVKVTFEQNEFKTLWGDRVYVILPAGDERKVNGAKEVQKDGKTVWEVEVGKKSHWVIV</sequence>
<evidence type="ECO:0000259" key="4">
    <source>
        <dbReference type="Pfam" id="PF13802"/>
    </source>
</evidence>
<accession>A0AAJ8M601</accession>
<dbReference type="InterPro" id="IPR011013">
    <property type="entry name" value="Gal_mutarotase_sf_dom"/>
</dbReference>
<dbReference type="KEGG" id="kbi:30205173"/>
<proteinExistence type="inferred from homology"/>
<feature type="domain" description="Glycoside hydrolase family 31 TIM barrel" evidence="3">
    <location>
        <begin position="311"/>
        <end position="631"/>
    </location>
</feature>
<evidence type="ECO:0008006" key="7">
    <source>
        <dbReference type="Google" id="ProtNLM"/>
    </source>
</evidence>
<keyword evidence="2" id="KW-0378">Hydrolase</keyword>
<dbReference type="Gene3D" id="3.20.20.80">
    <property type="entry name" value="Glycosidases"/>
    <property type="match status" value="1"/>
</dbReference>
<dbReference type="InterPro" id="IPR017853">
    <property type="entry name" value="GH"/>
</dbReference>